<dbReference type="GO" id="GO:0086010">
    <property type="term" value="P:membrane depolarization during action potential"/>
    <property type="evidence" value="ECO:0007669"/>
    <property type="project" value="TreeGrafter"/>
</dbReference>
<dbReference type="Pfam" id="PF00520">
    <property type="entry name" value="Ion_trans"/>
    <property type="match status" value="1"/>
</dbReference>
<evidence type="ECO:0000256" key="1">
    <source>
        <dbReference type="ARBA" id="ARBA00004141"/>
    </source>
</evidence>
<evidence type="ECO:0000313" key="8">
    <source>
        <dbReference type="EMBL" id="VEL36788.1"/>
    </source>
</evidence>
<comment type="caution">
    <text evidence="8">The sequence shown here is derived from an EMBL/GenBank/DDBJ whole genome shotgun (WGS) entry which is preliminary data.</text>
</comment>
<evidence type="ECO:0000256" key="3">
    <source>
        <dbReference type="ARBA" id="ARBA00022989"/>
    </source>
</evidence>
<name>A0A3S5B8D0_9PLAT</name>
<evidence type="ECO:0000256" key="4">
    <source>
        <dbReference type="ARBA" id="ARBA00023136"/>
    </source>
</evidence>
<dbReference type="Gene3D" id="1.10.287.70">
    <property type="match status" value="1"/>
</dbReference>
<evidence type="ECO:0000313" key="9">
    <source>
        <dbReference type="Proteomes" id="UP000784294"/>
    </source>
</evidence>
<evidence type="ECO:0000259" key="7">
    <source>
        <dbReference type="Pfam" id="PF00520"/>
    </source>
</evidence>
<feature type="region of interest" description="Disordered" evidence="5">
    <location>
        <begin position="83"/>
        <end position="109"/>
    </location>
</feature>
<dbReference type="GO" id="GO:0005248">
    <property type="term" value="F:voltage-gated sodium channel activity"/>
    <property type="evidence" value="ECO:0007669"/>
    <property type="project" value="TreeGrafter"/>
</dbReference>
<feature type="domain" description="Ion transport" evidence="7">
    <location>
        <begin position="9"/>
        <end position="58"/>
    </location>
</feature>
<keyword evidence="2 6" id="KW-0812">Transmembrane</keyword>
<dbReference type="Proteomes" id="UP000784294">
    <property type="component" value="Unassembled WGS sequence"/>
</dbReference>
<evidence type="ECO:0000256" key="5">
    <source>
        <dbReference type="SAM" id="MobiDB-lite"/>
    </source>
</evidence>
<keyword evidence="9" id="KW-1185">Reference proteome</keyword>
<comment type="subcellular location">
    <subcellularLocation>
        <location evidence="1">Membrane</location>
        <topology evidence="1">Multi-pass membrane protein</topology>
    </subcellularLocation>
</comment>
<keyword evidence="4 6" id="KW-0472">Membrane</keyword>
<dbReference type="PANTHER" id="PTHR10037">
    <property type="entry name" value="VOLTAGE-GATED CATION CHANNEL CALCIUM AND SODIUM"/>
    <property type="match status" value="1"/>
</dbReference>
<evidence type="ECO:0000256" key="6">
    <source>
        <dbReference type="SAM" id="Phobius"/>
    </source>
</evidence>
<reference evidence="8" key="1">
    <citation type="submission" date="2018-11" db="EMBL/GenBank/DDBJ databases">
        <authorList>
            <consortium name="Pathogen Informatics"/>
        </authorList>
    </citation>
    <scope>NUCLEOTIDE SEQUENCE</scope>
</reference>
<proteinExistence type="predicted"/>
<keyword evidence="3 6" id="KW-1133">Transmembrane helix</keyword>
<dbReference type="GO" id="GO:0001518">
    <property type="term" value="C:voltage-gated sodium channel complex"/>
    <property type="evidence" value="ECO:0007669"/>
    <property type="project" value="TreeGrafter"/>
</dbReference>
<feature type="compositionally biased region" description="Polar residues" evidence="5">
    <location>
        <begin position="92"/>
        <end position="102"/>
    </location>
</feature>
<dbReference type="InterPro" id="IPR005821">
    <property type="entry name" value="Ion_trans_dom"/>
</dbReference>
<accession>A0A3S5B8D0</accession>
<dbReference type="PANTHER" id="PTHR10037:SF288">
    <property type="entry name" value="SODIUM CHANNEL PROTEIN PARA"/>
    <property type="match status" value="1"/>
</dbReference>
<dbReference type="AlphaFoldDB" id="A0A3S5B8D0"/>
<sequence length="109" mass="12098">MDGLIQDGPPACQPEKHNCGNYAVAVVYLISYLVISFLVIVNMYIAVILENFGQAMEDVQQGLTQVSKRMTLQLNKNTVKFIGHDPKKHSAETGNPHSSHSMSRVCRHS</sequence>
<gene>
    <name evidence="8" type="ORF">PXEA_LOCUS30228</name>
</gene>
<dbReference type="EMBL" id="CAAALY010253196">
    <property type="protein sequence ID" value="VEL36788.1"/>
    <property type="molecule type" value="Genomic_DNA"/>
</dbReference>
<evidence type="ECO:0000256" key="2">
    <source>
        <dbReference type="ARBA" id="ARBA00022692"/>
    </source>
</evidence>
<dbReference type="OrthoDB" id="2984333at2759"/>
<dbReference type="InterPro" id="IPR043203">
    <property type="entry name" value="VGCC_Ca_Na"/>
</dbReference>
<dbReference type="GO" id="GO:0019228">
    <property type="term" value="P:neuronal action potential"/>
    <property type="evidence" value="ECO:0007669"/>
    <property type="project" value="TreeGrafter"/>
</dbReference>
<feature type="transmembrane region" description="Helical" evidence="6">
    <location>
        <begin position="25"/>
        <end position="49"/>
    </location>
</feature>
<protein>
    <recommendedName>
        <fullName evidence="7">Ion transport domain-containing protein</fullName>
    </recommendedName>
</protein>
<organism evidence="8 9">
    <name type="scientific">Protopolystoma xenopodis</name>
    <dbReference type="NCBI Taxonomy" id="117903"/>
    <lineage>
        <taxon>Eukaryota</taxon>
        <taxon>Metazoa</taxon>
        <taxon>Spiralia</taxon>
        <taxon>Lophotrochozoa</taxon>
        <taxon>Platyhelminthes</taxon>
        <taxon>Monogenea</taxon>
        <taxon>Polyopisthocotylea</taxon>
        <taxon>Polystomatidea</taxon>
        <taxon>Polystomatidae</taxon>
        <taxon>Protopolystoma</taxon>
    </lineage>
</organism>